<dbReference type="InterPro" id="IPR008197">
    <property type="entry name" value="WAP_dom"/>
</dbReference>
<dbReference type="GO" id="GO:0005576">
    <property type="term" value="C:extracellular region"/>
    <property type="evidence" value="ECO:0007669"/>
    <property type="project" value="InterPro"/>
</dbReference>
<protein>
    <recommendedName>
        <fullName evidence="2">WAP domain-containing protein</fullName>
    </recommendedName>
</protein>
<dbReference type="EMBL" id="KL367512">
    <property type="protein sequence ID" value="KFD67616.1"/>
    <property type="molecule type" value="Genomic_DNA"/>
</dbReference>
<evidence type="ECO:0000313" key="5">
    <source>
        <dbReference type="Proteomes" id="UP000030764"/>
    </source>
</evidence>
<dbReference type="Gene3D" id="4.10.75.10">
    <property type="entry name" value="Elafin-like"/>
    <property type="match status" value="1"/>
</dbReference>
<dbReference type="EMBL" id="KL363320">
    <property type="protein sequence ID" value="KFD47589.1"/>
    <property type="molecule type" value="Genomic_DNA"/>
</dbReference>
<name>A0A085LRJ3_9BILA</name>
<reference evidence="3 5" key="1">
    <citation type="journal article" date="2014" name="Nat. Genet.">
        <title>Genome and transcriptome of the porcine whipworm Trichuris suis.</title>
        <authorList>
            <person name="Jex A.R."/>
            <person name="Nejsum P."/>
            <person name="Schwarz E.M."/>
            <person name="Hu L."/>
            <person name="Young N.D."/>
            <person name="Hall R.S."/>
            <person name="Korhonen P.K."/>
            <person name="Liao S."/>
            <person name="Thamsborg S."/>
            <person name="Xia J."/>
            <person name="Xu P."/>
            <person name="Wang S."/>
            <person name="Scheerlinck J.P."/>
            <person name="Hofmann A."/>
            <person name="Sternberg P.W."/>
            <person name="Wang J."/>
            <person name="Gasser R.B."/>
        </authorList>
    </citation>
    <scope>NUCLEOTIDE SEQUENCE [LARGE SCALE GENOMIC DNA]</scope>
    <source>
        <strain evidence="4">DCEP-RM93F</strain>
        <strain evidence="3">DCEP-RM93M</strain>
    </source>
</reference>
<keyword evidence="1" id="KW-0732">Signal</keyword>
<feature type="chain" id="PRO_5010405161" description="WAP domain-containing protein" evidence="1">
    <location>
        <begin position="25"/>
        <end position="158"/>
    </location>
</feature>
<dbReference type="Pfam" id="PF00095">
    <property type="entry name" value="WAP"/>
    <property type="match status" value="1"/>
</dbReference>
<evidence type="ECO:0000256" key="1">
    <source>
        <dbReference type="SAM" id="SignalP"/>
    </source>
</evidence>
<dbReference type="Proteomes" id="UP000030764">
    <property type="component" value="Unassembled WGS sequence"/>
</dbReference>
<sequence length="158" mass="17104">MEQHTIILAIAAVVIISIALPTEAMICPDGFSAIEHCADGFCPSGFYCYMGWCCRSRRYGGAIGSCPTCGRPVFGMRGCPDGSAPYGTCPTGYCPFNYNCIRGVCCKAARYVKISSRGCPKVYGPIYEGNDHCFTDQDCAGGKICCKSRYGKRCMYPL</sequence>
<proteinExistence type="predicted"/>
<dbReference type="SMART" id="SM00289">
    <property type="entry name" value="WR1"/>
    <property type="match status" value="2"/>
</dbReference>
<dbReference type="GO" id="GO:0030414">
    <property type="term" value="F:peptidase inhibitor activity"/>
    <property type="evidence" value="ECO:0007669"/>
    <property type="project" value="InterPro"/>
</dbReference>
<dbReference type="Proteomes" id="UP000030758">
    <property type="component" value="Unassembled WGS sequence"/>
</dbReference>
<dbReference type="InterPro" id="IPR006150">
    <property type="entry name" value="Cys_repeat_1"/>
</dbReference>
<dbReference type="AlphaFoldDB" id="A0A085LRJ3"/>
<dbReference type="SUPFAM" id="SSF57256">
    <property type="entry name" value="Elafin-like"/>
    <property type="match status" value="1"/>
</dbReference>
<keyword evidence="5" id="KW-1185">Reference proteome</keyword>
<evidence type="ECO:0000259" key="2">
    <source>
        <dbReference type="PROSITE" id="PS51390"/>
    </source>
</evidence>
<dbReference type="PROSITE" id="PS51390">
    <property type="entry name" value="WAP"/>
    <property type="match status" value="1"/>
</dbReference>
<accession>A0A085LRJ3</accession>
<feature type="signal peptide" evidence="1">
    <location>
        <begin position="1"/>
        <end position="24"/>
    </location>
</feature>
<gene>
    <name evidence="3" type="ORF">M513_11508</name>
    <name evidence="4" type="ORF">M514_11508</name>
</gene>
<organism evidence="3 5">
    <name type="scientific">Trichuris suis</name>
    <name type="common">pig whipworm</name>
    <dbReference type="NCBI Taxonomy" id="68888"/>
    <lineage>
        <taxon>Eukaryota</taxon>
        <taxon>Metazoa</taxon>
        <taxon>Ecdysozoa</taxon>
        <taxon>Nematoda</taxon>
        <taxon>Enoplea</taxon>
        <taxon>Dorylaimia</taxon>
        <taxon>Trichinellida</taxon>
        <taxon>Trichuridae</taxon>
        <taxon>Trichuris</taxon>
    </lineage>
</organism>
<evidence type="ECO:0000313" key="4">
    <source>
        <dbReference type="EMBL" id="KFD67616.1"/>
    </source>
</evidence>
<evidence type="ECO:0000313" key="3">
    <source>
        <dbReference type="EMBL" id="KFD47589.1"/>
    </source>
</evidence>
<feature type="domain" description="WAP" evidence="2">
    <location>
        <begin position="110"/>
        <end position="158"/>
    </location>
</feature>
<dbReference type="InterPro" id="IPR036645">
    <property type="entry name" value="Elafin-like_sf"/>
</dbReference>